<evidence type="ECO:0000313" key="8">
    <source>
        <dbReference type="EMBL" id="QSO45490.1"/>
    </source>
</evidence>
<organism evidence="8 9">
    <name type="scientific">Alicyclobacillus mengziensis</name>
    <dbReference type="NCBI Taxonomy" id="2931921"/>
    <lineage>
        <taxon>Bacteria</taxon>
        <taxon>Bacillati</taxon>
        <taxon>Bacillota</taxon>
        <taxon>Bacilli</taxon>
        <taxon>Bacillales</taxon>
        <taxon>Alicyclobacillaceae</taxon>
        <taxon>Alicyclobacillus</taxon>
    </lineage>
</organism>
<proteinExistence type="inferred from homology"/>
<evidence type="ECO:0000313" key="9">
    <source>
        <dbReference type="Proteomes" id="UP000663505"/>
    </source>
</evidence>
<accession>A0A9X7VV60</accession>
<dbReference type="KEGG" id="afx:JZ786_12990"/>
<keyword evidence="3" id="KW-0238">DNA-binding</keyword>
<dbReference type="PANTHER" id="PTHR30461">
    <property type="entry name" value="DNA-INVERTASE FROM LAMBDOID PROPHAGE"/>
    <property type="match status" value="1"/>
</dbReference>
<dbReference type="InterPro" id="IPR006119">
    <property type="entry name" value="Resolv_N"/>
</dbReference>
<dbReference type="CDD" id="cd03768">
    <property type="entry name" value="SR_ResInv"/>
    <property type="match status" value="1"/>
</dbReference>
<keyword evidence="9" id="KW-1185">Reference proteome</keyword>
<comment type="similarity">
    <text evidence="1">Belongs to the site-specific recombinase resolvase family.</text>
</comment>
<dbReference type="PANTHER" id="PTHR30461:SF26">
    <property type="entry name" value="RESOLVASE HOMOLOG YNEB"/>
    <property type="match status" value="1"/>
</dbReference>
<dbReference type="GO" id="GO:0003677">
    <property type="term" value="F:DNA binding"/>
    <property type="evidence" value="ECO:0007669"/>
    <property type="project" value="UniProtKB-KW"/>
</dbReference>
<dbReference type="InterPro" id="IPR050639">
    <property type="entry name" value="SSR_resolvase"/>
</dbReference>
<dbReference type="InterPro" id="IPR036162">
    <property type="entry name" value="Resolvase-like_N_sf"/>
</dbReference>
<dbReference type="Pfam" id="PF00239">
    <property type="entry name" value="Resolvase"/>
    <property type="match status" value="1"/>
</dbReference>
<dbReference type="PROSITE" id="PS51736">
    <property type="entry name" value="RECOMBINASES_3"/>
    <property type="match status" value="1"/>
</dbReference>
<feature type="domain" description="Resolvase/invertase-type recombinase catalytic" evidence="7">
    <location>
        <begin position="6"/>
        <end position="142"/>
    </location>
</feature>
<dbReference type="Gene3D" id="3.40.50.1390">
    <property type="entry name" value="Resolvase, N-terminal catalytic domain"/>
    <property type="match status" value="1"/>
</dbReference>
<evidence type="ECO:0000256" key="4">
    <source>
        <dbReference type="ARBA" id="ARBA00023172"/>
    </source>
</evidence>
<gene>
    <name evidence="8" type="ORF">JZ786_12990</name>
</gene>
<keyword evidence="2" id="KW-0229">DNA integration</keyword>
<dbReference type="PROSITE" id="PS00397">
    <property type="entry name" value="RECOMBINASES_1"/>
    <property type="match status" value="1"/>
</dbReference>
<dbReference type="SMART" id="SM00857">
    <property type="entry name" value="Resolvase"/>
    <property type="match status" value="1"/>
</dbReference>
<keyword evidence="4" id="KW-0233">DNA recombination</keyword>
<dbReference type="GO" id="GO:0000150">
    <property type="term" value="F:DNA strand exchange activity"/>
    <property type="evidence" value="ECO:0007669"/>
    <property type="project" value="InterPro"/>
</dbReference>
<evidence type="ECO:0000259" key="7">
    <source>
        <dbReference type="PROSITE" id="PS51736"/>
    </source>
</evidence>
<dbReference type="AlphaFoldDB" id="A0A9X7VV60"/>
<evidence type="ECO:0000256" key="3">
    <source>
        <dbReference type="ARBA" id="ARBA00023125"/>
    </source>
</evidence>
<evidence type="ECO:0000256" key="5">
    <source>
        <dbReference type="PIRSR" id="PIRSR606118-50"/>
    </source>
</evidence>
<evidence type="ECO:0000256" key="1">
    <source>
        <dbReference type="ARBA" id="ARBA00009913"/>
    </source>
</evidence>
<evidence type="ECO:0000256" key="6">
    <source>
        <dbReference type="PROSITE-ProRule" id="PRU10137"/>
    </source>
</evidence>
<name>A0A9X7VV60_9BACL</name>
<dbReference type="Proteomes" id="UP000663505">
    <property type="component" value="Chromosome"/>
</dbReference>
<reference evidence="8 9" key="1">
    <citation type="submission" date="2021-02" db="EMBL/GenBank/DDBJ databases">
        <title>Alicyclobacillus curvatus sp. nov. and Alicyclobacillus mengziensis sp. nov., two acidophilic bacteria isolated from acid mine drainage.</title>
        <authorList>
            <person name="Huang Y."/>
        </authorList>
    </citation>
    <scope>NUCLEOTIDE SEQUENCE [LARGE SCALE GENOMIC DNA]</scope>
    <source>
        <strain evidence="8 9">S30H14</strain>
    </source>
</reference>
<dbReference type="RefSeq" id="WP_206654858.1">
    <property type="nucleotide sequence ID" value="NZ_CP071182.1"/>
</dbReference>
<dbReference type="InterPro" id="IPR006118">
    <property type="entry name" value="Recombinase_CS"/>
</dbReference>
<evidence type="ECO:0000256" key="2">
    <source>
        <dbReference type="ARBA" id="ARBA00022908"/>
    </source>
</evidence>
<sequence length="198" mass="22716">MQQIARKIAYIRVSSEGQNTARQRKALKAAGCTSFFEEKISGATMQRPELKRLLDELKQGDVVYVHEISRLSRSTKDLLEIIEQIKSKGAGIKSVTETWLDTSNENPMNEFLLTIFSGLVQFERSMIKQRQKEGIEIAKREGKFRGRKTELVDGGKEERRLQAIIQAFKEGKSIRHIREVYKVGTGTLYKILEREGLR</sequence>
<dbReference type="SUPFAM" id="SSF53041">
    <property type="entry name" value="Resolvase-like"/>
    <property type="match status" value="1"/>
</dbReference>
<dbReference type="GO" id="GO:0015074">
    <property type="term" value="P:DNA integration"/>
    <property type="evidence" value="ECO:0007669"/>
    <property type="project" value="UniProtKB-KW"/>
</dbReference>
<protein>
    <submittedName>
        <fullName evidence="8">Recombinase family protein</fullName>
    </submittedName>
</protein>
<dbReference type="EMBL" id="CP071182">
    <property type="protein sequence ID" value="QSO45490.1"/>
    <property type="molecule type" value="Genomic_DNA"/>
</dbReference>
<feature type="active site" description="O-(5'-phospho-DNA)-serine intermediate" evidence="5 6">
    <location>
        <position position="14"/>
    </location>
</feature>